<dbReference type="InterPro" id="IPR006558">
    <property type="entry name" value="LamG-like"/>
</dbReference>
<dbReference type="EMBL" id="CP002546">
    <property type="protein sequence ID" value="ADY60812.1"/>
    <property type="molecule type" value="Genomic_DNA"/>
</dbReference>
<dbReference type="GO" id="GO:0016989">
    <property type="term" value="F:sigma factor antagonist activity"/>
    <property type="evidence" value="ECO:0007669"/>
    <property type="project" value="TreeGrafter"/>
</dbReference>
<protein>
    <submittedName>
        <fullName evidence="4">FecR protein</fullName>
    </submittedName>
</protein>
<evidence type="ECO:0000313" key="5">
    <source>
        <dbReference type="Proteomes" id="UP000006860"/>
    </source>
</evidence>
<organism evidence="4 5">
    <name type="scientific">Rubinisphaera brasiliensis (strain ATCC 49424 / DSM 5305 / JCM 21570 / IAM 15109 / NBRC 103401 / IFAM 1448)</name>
    <name type="common">Planctomyces brasiliensis</name>
    <dbReference type="NCBI Taxonomy" id="756272"/>
    <lineage>
        <taxon>Bacteria</taxon>
        <taxon>Pseudomonadati</taxon>
        <taxon>Planctomycetota</taxon>
        <taxon>Planctomycetia</taxon>
        <taxon>Planctomycetales</taxon>
        <taxon>Planctomycetaceae</taxon>
        <taxon>Rubinisphaera</taxon>
    </lineage>
</organism>
<sequence>MDQKTRTLIFQAIDQSITLADFERLQDLIETDPEVRQEYLRAVRLCDTLHDIGMEPDRSRHSSDAIKPNGSGVMLRPSSLSSIAQWSAACLAFLVVGATAFWAGQINNVTPEAPVAENPPQPTVPREAHMAGHATLRRAFDVDWEDESSSWREGDILPGGILAFDAGVAEIDFFCGATLIVEGPARLDIQSDWSVTALEGRIRANVPPAARGFIVKAAESEIIDLGTEFAVEVTADNAHVTVLDGEVKLRGGQHNGTHLLTGDGRSLKGERLQPNDWQTLSTSAELEERHRKAQASRFEGWRSFAEQLGNDERLIAYYPIASQAAERTVANTAPSGDSRDGQILGPVGRAAGRFGPESTALEFARPGSRIRTLIDGEFEAYTFACWVRIDSLKHRYNALFMGDGYENGEPHWQIRDDGRVMFSVMVDDTQVIEYFSEEEQGIVVDAGKHRVYSTEPIWESSQSGQWFHLAAVYHPAAREVRQYLNGELLQTWPIKDEFYIETLRIGPAEAGNWGQPFRDSPWFAVRNLDGAIDELMIFNAALTGDEIRSIYNSGRPSGH</sequence>
<dbReference type="InterPro" id="IPR013320">
    <property type="entry name" value="ConA-like_dom_sf"/>
</dbReference>
<dbReference type="Gene3D" id="2.60.120.1440">
    <property type="match status" value="1"/>
</dbReference>
<dbReference type="InterPro" id="IPR012373">
    <property type="entry name" value="Ferrdict_sens_TM"/>
</dbReference>
<dbReference type="OrthoDB" id="258532at2"/>
<evidence type="ECO:0000256" key="2">
    <source>
        <dbReference type="ARBA" id="ARBA00023157"/>
    </source>
</evidence>
<keyword evidence="1" id="KW-0732">Signal</keyword>
<dbReference type="Proteomes" id="UP000006860">
    <property type="component" value="Chromosome"/>
</dbReference>
<dbReference type="HOGENOM" id="CLU_487353_0_0_0"/>
<evidence type="ECO:0000259" key="3">
    <source>
        <dbReference type="SMART" id="SM00560"/>
    </source>
</evidence>
<dbReference type="PANTHER" id="PTHR30273:SF2">
    <property type="entry name" value="PROTEIN FECR"/>
    <property type="match status" value="1"/>
</dbReference>
<dbReference type="STRING" id="756272.Plabr_3215"/>
<keyword evidence="5" id="KW-1185">Reference proteome</keyword>
<dbReference type="RefSeq" id="WP_013629533.1">
    <property type="nucleotide sequence ID" value="NC_015174.1"/>
</dbReference>
<reference evidence="5" key="1">
    <citation type="submission" date="2011-02" db="EMBL/GenBank/DDBJ databases">
        <title>The complete genome of Planctomyces brasiliensis DSM 5305.</title>
        <authorList>
            <person name="Lucas S."/>
            <person name="Copeland A."/>
            <person name="Lapidus A."/>
            <person name="Bruce D."/>
            <person name="Goodwin L."/>
            <person name="Pitluck S."/>
            <person name="Kyrpides N."/>
            <person name="Mavromatis K."/>
            <person name="Pagani I."/>
            <person name="Ivanova N."/>
            <person name="Ovchinnikova G."/>
            <person name="Lu M."/>
            <person name="Detter J.C."/>
            <person name="Han C."/>
            <person name="Land M."/>
            <person name="Hauser L."/>
            <person name="Markowitz V."/>
            <person name="Cheng J.-F."/>
            <person name="Hugenholtz P."/>
            <person name="Woyke T."/>
            <person name="Wu D."/>
            <person name="Tindall B."/>
            <person name="Pomrenke H.G."/>
            <person name="Brambilla E."/>
            <person name="Klenk H.-P."/>
            <person name="Eisen J.A."/>
        </authorList>
    </citation>
    <scope>NUCLEOTIDE SEQUENCE [LARGE SCALE GENOMIC DNA]</scope>
    <source>
        <strain evidence="5">ATCC 49424 / DSM 5305 / JCM 21570 / NBRC 103401 / IFAM 1448</strain>
    </source>
</reference>
<dbReference type="SMART" id="SM00560">
    <property type="entry name" value="LamGL"/>
    <property type="match status" value="1"/>
</dbReference>
<evidence type="ECO:0000313" key="4">
    <source>
        <dbReference type="EMBL" id="ADY60812.1"/>
    </source>
</evidence>
<dbReference type="Pfam" id="PF04773">
    <property type="entry name" value="FecR"/>
    <property type="match status" value="1"/>
</dbReference>
<dbReference type="Gene3D" id="2.60.120.200">
    <property type="match status" value="1"/>
</dbReference>
<accession>F0SJK0</accession>
<keyword evidence="2" id="KW-1015">Disulfide bond</keyword>
<dbReference type="PANTHER" id="PTHR30273">
    <property type="entry name" value="PERIPLASMIC SIGNAL SENSOR AND SIGMA FACTOR ACTIVATOR FECR-RELATED"/>
    <property type="match status" value="1"/>
</dbReference>
<feature type="domain" description="LamG-like jellyroll fold" evidence="3">
    <location>
        <begin position="379"/>
        <end position="545"/>
    </location>
</feature>
<dbReference type="Pfam" id="PF13385">
    <property type="entry name" value="Laminin_G_3"/>
    <property type="match status" value="1"/>
</dbReference>
<gene>
    <name evidence="4" type="ordered locus">Plabr_3215</name>
</gene>
<dbReference type="AlphaFoldDB" id="F0SJK0"/>
<dbReference type="KEGG" id="pbs:Plabr_3215"/>
<dbReference type="InterPro" id="IPR006860">
    <property type="entry name" value="FecR"/>
</dbReference>
<proteinExistence type="predicted"/>
<evidence type="ECO:0000256" key="1">
    <source>
        <dbReference type="ARBA" id="ARBA00022729"/>
    </source>
</evidence>
<name>F0SJK0_RUBBR</name>
<dbReference type="eggNOG" id="COG3712">
    <property type="taxonomic scope" value="Bacteria"/>
</dbReference>
<dbReference type="SUPFAM" id="SSF49899">
    <property type="entry name" value="Concanavalin A-like lectins/glucanases"/>
    <property type="match status" value="1"/>
</dbReference>